<reference evidence="2" key="1">
    <citation type="submission" date="2023-04" db="EMBL/GenBank/DDBJ databases">
        <title>Sphingomonas sp. MAHUQ-71 isolated from rice field.</title>
        <authorList>
            <person name="Huq M.A."/>
        </authorList>
    </citation>
    <scope>NUCLEOTIDE SEQUENCE</scope>
    <source>
        <strain evidence="2">MAHUQ-71</strain>
    </source>
</reference>
<sequence length="528" mass="57520">MAATVSERRGAEIAAIVAVVAIVTGALLRFHGAATDPLWLDEAYSAFAGDHPFGFIWRMVPQYETHPPVYYSMVRLWGLLTGHSLIARRMLGLLCGLATIAVAGMVAGRLGRQTRMSARERGWLIAAMLILVSLQPLLIAMSRQVRPYPVMILVYGLSLLPLLRLVKDDAMRRPLDRLSIIGFFVCEALMLWLHSLGPLFGLTMTLALVVAVLGPNLKRGDWAWLVGGQVAVGLLYLPAFLIMLHQARTWVQTGWVVFDAPAVPITVAQIWLNWNLWACLIGLGLAAAGGALLMRRVGGVRVLGVLLLMAVLPVALSILLSATVSPVFLARTLSPTAVPALLLVSLGLAWPGRGAWVALAGFVLVVGATSAIDREEARRGPPQDWYGAIEWLEPRMAPGDVVWAYPNEGALPLAYALQDQRRALPWRQVPAPMPALVVPGFHPTGSMGAVSLYPAQIDGLMRTSEATRPPTIWLLRLSPELYDKGDVMLHALERERVEVGTFRSRQIDLIGLRRLDLPPVAAAQQTQP</sequence>
<organism evidence="2 3">
    <name type="scientific">Sphingomonas oryzagri</name>
    <dbReference type="NCBI Taxonomy" id="3042314"/>
    <lineage>
        <taxon>Bacteria</taxon>
        <taxon>Pseudomonadati</taxon>
        <taxon>Pseudomonadota</taxon>
        <taxon>Alphaproteobacteria</taxon>
        <taxon>Sphingomonadales</taxon>
        <taxon>Sphingomonadaceae</taxon>
        <taxon>Sphingomonas</taxon>
    </lineage>
</organism>
<evidence type="ECO:0000256" key="1">
    <source>
        <dbReference type="SAM" id="Phobius"/>
    </source>
</evidence>
<feature type="transmembrane region" description="Helical" evidence="1">
    <location>
        <begin position="90"/>
        <end position="110"/>
    </location>
</feature>
<protein>
    <recommendedName>
        <fullName evidence="4">Glycosyltransferase RgtA/B/C/D-like domain-containing protein</fullName>
    </recommendedName>
</protein>
<evidence type="ECO:0008006" key="4">
    <source>
        <dbReference type="Google" id="ProtNLM"/>
    </source>
</evidence>
<keyword evidence="1" id="KW-0472">Membrane</keyword>
<feature type="transmembrane region" description="Helical" evidence="1">
    <location>
        <begin position="305"/>
        <end position="330"/>
    </location>
</feature>
<feature type="transmembrane region" description="Helical" evidence="1">
    <location>
        <begin position="178"/>
        <end position="193"/>
    </location>
</feature>
<accession>A0ABT6N488</accession>
<evidence type="ECO:0000313" key="3">
    <source>
        <dbReference type="Proteomes" id="UP001160625"/>
    </source>
</evidence>
<feature type="transmembrane region" description="Helical" evidence="1">
    <location>
        <begin position="122"/>
        <end position="142"/>
    </location>
</feature>
<feature type="transmembrane region" description="Helical" evidence="1">
    <location>
        <begin position="350"/>
        <end position="372"/>
    </location>
</feature>
<keyword evidence="3" id="KW-1185">Reference proteome</keyword>
<dbReference type="EMBL" id="JARYGZ010000002">
    <property type="protein sequence ID" value="MDH7640055.1"/>
    <property type="molecule type" value="Genomic_DNA"/>
</dbReference>
<feature type="transmembrane region" description="Helical" evidence="1">
    <location>
        <begin position="224"/>
        <end position="244"/>
    </location>
</feature>
<comment type="caution">
    <text evidence="2">The sequence shown here is derived from an EMBL/GenBank/DDBJ whole genome shotgun (WGS) entry which is preliminary data.</text>
</comment>
<evidence type="ECO:0000313" key="2">
    <source>
        <dbReference type="EMBL" id="MDH7640055.1"/>
    </source>
</evidence>
<gene>
    <name evidence="2" type="ORF">QGN17_15060</name>
</gene>
<feature type="transmembrane region" description="Helical" evidence="1">
    <location>
        <begin position="274"/>
        <end position="293"/>
    </location>
</feature>
<feature type="transmembrane region" description="Helical" evidence="1">
    <location>
        <begin position="148"/>
        <end position="166"/>
    </location>
</feature>
<dbReference type="RefSeq" id="WP_281045414.1">
    <property type="nucleotide sequence ID" value="NZ_JARYGZ010000002.1"/>
</dbReference>
<dbReference type="Proteomes" id="UP001160625">
    <property type="component" value="Unassembled WGS sequence"/>
</dbReference>
<feature type="transmembrane region" description="Helical" evidence="1">
    <location>
        <begin position="12"/>
        <end position="30"/>
    </location>
</feature>
<keyword evidence="1" id="KW-1133">Transmembrane helix</keyword>
<proteinExistence type="predicted"/>
<name>A0ABT6N488_9SPHN</name>
<keyword evidence="1" id="KW-0812">Transmembrane</keyword>